<keyword evidence="2" id="KW-0472">Membrane</keyword>
<name>A0A1Y1I577_KLENI</name>
<dbReference type="PANTHER" id="PTHR37957">
    <property type="entry name" value="BLR7070 PROTEIN"/>
    <property type="match status" value="1"/>
</dbReference>
<dbReference type="EMBL" id="DF237115">
    <property type="protein sequence ID" value="GAQ83877.1"/>
    <property type="molecule type" value="Genomic_DNA"/>
</dbReference>
<dbReference type="InterPro" id="IPR027372">
    <property type="entry name" value="Phytase-like_dom"/>
</dbReference>
<dbReference type="OrthoDB" id="425936at2759"/>
<sequence>MSNQVPMQHSCSACPLTKREEGNNRTASCFLLYKASVLKGFSMAVSRALVSVLLLASCALAAAAPASVISQKTYFQLIKRVFFGNTTSGPCSVNGSNYLDIDLGPGSGAFVIGDNLWTITDRGANVDCQGGNAPGGAAGTTLSKACQATGCPKGGTKVYPIPDFSPTIQRKKLPDVFTGTPTPVETIIMKKGNGQGISGLPNFRQADNSSGSIYSSLLTGEDGYGPDFALLAPNPFGQDTEGIVVTSANADGTGATFWISEEYGPSVSKVGSDGTVLARHVPAGVVYETFVARANPILAVDPTNGYPIYPTFPSILVKRELNRGFENLAYFGKYLYAILQSPMANPGETIQAISRVIRLFKLELNDAFPGGAQVVGEYVYFAEDFLTFPQDQPKADQSNIKLGDAVAIAEDVILVDEHVTLQIKLFRIELAGATNILGSKWDDVLQSPTPRAAQRGRFCWQQRDPRIPRTLCVKREKIDLGPVNKGTHLPVDSSPGITPVKKTLAFDSLTDLPAGGPQLPSKVESLAIYGDPSSTANPARIILDNDNDFGISGATTFFTEIAVDPTAVFGLAATPPAPAPANSTATPTPTSTSLNCIQSFPAGGTCDYTSATPNQCFNGNGSSYTCCAGACGGAGSPPGAVAYCSGQVPGTTPVCGSTPAPTPAGTPAGTPAATPAGTPAGSPAGTPAGTPASTPAAITGAPGPTAFPVGGTCNAGSSLPNQVLQR</sequence>
<reference evidence="4 5" key="1">
    <citation type="journal article" date="2014" name="Nat. Commun.">
        <title>Klebsormidium flaccidum genome reveals primary factors for plant terrestrial adaptation.</title>
        <authorList>
            <person name="Hori K."/>
            <person name="Maruyama F."/>
            <person name="Fujisawa T."/>
            <person name="Togashi T."/>
            <person name="Yamamoto N."/>
            <person name="Seo M."/>
            <person name="Sato S."/>
            <person name="Yamada T."/>
            <person name="Mori H."/>
            <person name="Tajima N."/>
            <person name="Moriyama T."/>
            <person name="Ikeuchi M."/>
            <person name="Watanabe M."/>
            <person name="Wada H."/>
            <person name="Kobayashi K."/>
            <person name="Saito M."/>
            <person name="Masuda T."/>
            <person name="Sasaki-Sekimoto Y."/>
            <person name="Mashiguchi K."/>
            <person name="Awai K."/>
            <person name="Shimojima M."/>
            <person name="Masuda S."/>
            <person name="Iwai M."/>
            <person name="Nobusawa T."/>
            <person name="Narise T."/>
            <person name="Kondo S."/>
            <person name="Saito H."/>
            <person name="Sato R."/>
            <person name="Murakawa M."/>
            <person name="Ihara Y."/>
            <person name="Oshima-Yamada Y."/>
            <person name="Ohtaka K."/>
            <person name="Satoh M."/>
            <person name="Sonobe K."/>
            <person name="Ishii M."/>
            <person name="Ohtani R."/>
            <person name="Kanamori-Sato M."/>
            <person name="Honoki R."/>
            <person name="Miyazaki D."/>
            <person name="Mochizuki H."/>
            <person name="Umetsu J."/>
            <person name="Higashi K."/>
            <person name="Shibata D."/>
            <person name="Kamiya Y."/>
            <person name="Sato N."/>
            <person name="Nakamura Y."/>
            <person name="Tabata S."/>
            <person name="Ida S."/>
            <person name="Kurokawa K."/>
            <person name="Ohta H."/>
        </authorList>
    </citation>
    <scope>NUCLEOTIDE SEQUENCE [LARGE SCALE GENOMIC DNA]</scope>
    <source>
        <strain evidence="4 5">NIES-2285</strain>
    </source>
</reference>
<evidence type="ECO:0000259" key="3">
    <source>
        <dbReference type="Pfam" id="PF13449"/>
    </source>
</evidence>
<keyword evidence="2" id="KW-0812">Transmembrane</keyword>
<accession>A0A1Y1I577</accession>
<feature type="region of interest" description="Disordered" evidence="1">
    <location>
        <begin position="657"/>
        <end position="703"/>
    </location>
</feature>
<feature type="transmembrane region" description="Helical" evidence="2">
    <location>
        <begin position="48"/>
        <end position="69"/>
    </location>
</feature>
<dbReference type="Proteomes" id="UP000054558">
    <property type="component" value="Unassembled WGS sequence"/>
</dbReference>
<protein>
    <recommendedName>
        <fullName evidence="3">Phytase-like domain-containing protein</fullName>
    </recommendedName>
</protein>
<evidence type="ECO:0000256" key="1">
    <source>
        <dbReference type="SAM" id="MobiDB-lite"/>
    </source>
</evidence>
<keyword evidence="2" id="KW-1133">Transmembrane helix</keyword>
<evidence type="ECO:0000313" key="4">
    <source>
        <dbReference type="EMBL" id="GAQ83877.1"/>
    </source>
</evidence>
<evidence type="ECO:0000313" key="5">
    <source>
        <dbReference type="Proteomes" id="UP000054558"/>
    </source>
</evidence>
<dbReference type="STRING" id="105231.A0A1Y1I577"/>
<dbReference type="Pfam" id="PF13449">
    <property type="entry name" value="Phytase-like"/>
    <property type="match status" value="1"/>
</dbReference>
<keyword evidence="5" id="KW-1185">Reference proteome</keyword>
<dbReference type="PANTHER" id="PTHR37957:SF1">
    <property type="entry name" value="PHYTASE-LIKE DOMAIN-CONTAINING PROTEIN"/>
    <property type="match status" value="1"/>
</dbReference>
<gene>
    <name evidence="4" type="ORF">KFL_001660130</name>
</gene>
<dbReference type="AlphaFoldDB" id="A0A1Y1I577"/>
<evidence type="ECO:0000256" key="2">
    <source>
        <dbReference type="SAM" id="Phobius"/>
    </source>
</evidence>
<feature type="domain" description="Phytase-like" evidence="3">
    <location>
        <begin position="235"/>
        <end position="549"/>
    </location>
</feature>
<proteinExistence type="predicted"/>
<organism evidence="4 5">
    <name type="scientific">Klebsormidium nitens</name>
    <name type="common">Green alga</name>
    <name type="synonym">Ulothrix nitens</name>
    <dbReference type="NCBI Taxonomy" id="105231"/>
    <lineage>
        <taxon>Eukaryota</taxon>
        <taxon>Viridiplantae</taxon>
        <taxon>Streptophyta</taxon>
        <taxon>Klebsormidiophyceae</taxon>
        <taxon>Klebsormidiales</taxon>
        <taxon>Klebsormidiaceae</taxon>
        <taxon>Klebsormidium</taxon>
    </lineage>
</organism>